<comment type="caution">
    <text evidence="1">The sequence shown here is derived from an EMBL/GenBank/DDBJ whole genome shotgun (WGS) entry which is preliminary data.</text>
</comment>
<dbReference type="AlphaFoldDB" id="A0A2N8KMB9"/>
<sequence length="256" mass="28020">MTRADAVQAELPLHAADGPAPRIELAGAAPAIDALDWDAIAAQLDAQGYALLPGWLAAPQARALRAATAGLRRTDLAREDLGLGERYVFAAEPPAPLAAWREALYRHLVPIANRWNARMDCAQRYPDELAQFLHRGRRAGQSRAQSCLNLLRTDGYMALQRHDAGAHVFPLQCIALLSEPDEEFTGGEFVMTEQRPRMQTRPMVLPLRLGDAALIATAQRPVSGARGDYRVSLKHAISRVRSGERAGLELLFHDAP</sequence>
<dbReference type="RefSeq" id="WP_102772651.1">
    <property type="nucleotide sequence ID" value="NZ_POQS01000002.1"/>
</dbReference>
<protein>
    <submittedName>
        <fullName evidence="1">Prolyl 4-hydroxylase</fullName>
    </submittedName>
</protein>
<dbReference type="InterPro" id="IPR018655">
    <property type="entry name" value="DUF2086"/>
</dbReference>
<dbReference type="Proteomes" id="UP000235994">
    <property type="component" value="Unassembled WGS sequence"/>
</dbReference>
<evidence type="ECO:0000313" key="1">
    <source>
        <dbReference type="EMBL" id="PND34588.1"/>
    </source>
</evidence>
<gene>
    <name evidence="1" type="ORF">C1I89_10445</name>
</gene>
<evidence type="ECO:0000313" key="2">
    <source>
        <dbReference type="Proteomes" id="UP000235994"/>
    </source>
</evidence>
<proteinExistence type="predicted"/>
<dbReference type="Pfam" id="PF09859">
    <property type="entry name" value="Oxygenase-NA"/>
    <property type="match status" value="1"/>
</dbReference>
<reference evidence="1 2" key="1">
    <citation type="submission" date="2018-01" db="EMBL/GenBank/DDBJ databases">
        <title>The draft genome of an aniline degradation strain ANB-1.</title>
        <authorList>
            <person name="Zhang L."/>
            <person name="Jiang J."/>
        </authorList>
    </citation>
    <scope>NUCLEOTIDE SEQUENCE [LARGE SCALE GENOMIC DNA]</scope>
    <source>
        <strain evidence="1 2">ANB-1</strain>
    </source>
</reference>
<accession>A0A2N8KMB9</accession>
<keyword evidence="2" id="KW-1185">Reference proteome</keyword>
<organism evidence="1 2">
    <name type="scientific">Achromobacter pulmonis</name>
    <dbReference type="NCBI Taxonomy" id="1389932"/>
    <lineage>
        <taxon>Bacteria</taxon>
        <taxon>Pseudomonadati</taxon>
        <taxon>Pseudomonadota</taxon>
        <taxon>Betaproteobacteria</taxon>
        <taxon>Burkholderiales</taxon>
        <taxon>Alcaligenaceae</taxon>
        <taxon>Achromobacter</taxon>
    </lineage>
</organism>
<name>A0A2N8KMB9_9BURK</name>
<dbReference type="EMBL" id="POQS01000002">
    <property type="protein sequence ID" value="PND34588.1"/>
    <property type="molecule type" value="Genomic_DNA"/>
</dbReference>